<keyword evidence="4" id="KW-0812">Transmembrane</keyword>
<dbReference type="InterPro" id="IPR033640">
    <property type="entry name" value="FAR_C"/>
</dbReference>
<evidence type="ECO:0000313" key="12">
    <source>
        <dbReference type="EMBL" id="CAP23198.2"/>
    </source>
</evidence>
<sequence>MAFRVKDVYVGSSVLLTGATGFLGKVIVEKLLWTIDEIDNIYLMIRTRKGKNANERLAGLLHVSLFDFSKDPLFNRIRQEKPHAFDKLIAVGGDMMVENLGMDPEDLKQISENVNVVIHSAATVKFDEHLRAAVTMNVIGTKRIIDLCHQIKDLKVLVHVSTAYANCDRVETVEKFILERNNQDFQIYKSPMAPQKLVDALTWMDDETLTKITPKILGLRPNTYTLTKALAESTIESEAKDIPVIIIRPSIVGAMWQGPLPGWTDNINGPTGIFTAVGRGVLTNMCGSNESKADIIPVDCVANIIIAAASHRVSINPTEIPVIHCSSGELNPLQWGHIVIFLDQFYKKYPMEQCFGVPSTYFHKSRTLFLINYYLKHHIPAAISDISARFVGKRKTNVKLYGKVWKMIETLHFFTTRGWSFNANGMPELYDRMTPEDQKEYNFDVRQVNWDSYLFDYVMGIKKFLLKENLENLDRSRAHLCRLRLKRQAIAALVYAGFISTFGRKWKKTTQYLTWIGAMLATYTYTEVSFRRRIPLKSLKDYTQTADYSRYLQRN</sequence>
<keyword evidence="9" id="KW-0521">NADP</keyword>
<keyword evidence="6 9" id="KW-0443">Lipid metabolism</keyword>
<evidence type="ECO:0000256" key="9">
    <source>
        <dbReference type="RuleBase" id="RU363097"/>
    </source>
</evidence>
<dbReference type="WormBase" id="CBG02021">
    <property type="protein sequence ID" value="CBP00468"/>
    <property type="gene ID" value="WBGene00025168"/>
    <property type="gene designation" value="Cbr-fard-1"/>
</dbReference>
<evidence type="ECO:0000259" key="11">
    <source>
        <dbReference type="Pfam" id="PF07993"/>
    </source>
</evidence>
<evidence type="ECO:0000313" key="14">
    <source>
        <dbReference type="WormBase" id="CBG02021"/>
    </source>
</evidence>
<reference evidence="12 13" key="2">
    <citation type="journal article" date="2011" name="PLoS Genet.">
        <title>Caenorhabditis briggsae recombinant inbred line genotypes reveal inter-strain incompatibility and the evolution of recombination.</title>
        <authorList>
            <person name="Ross J.A."/>
            <person name="Koboldt D.C."/>
            <person name="Staisch J.E."/>
            <person name="Chamberlin H.M."/>
            <person name="Gupta B.P."/>
            <person name="Miller R.D."/>
            <person name="Baird S.E."/>
            <person name="Haag E.S."/>
        </authorList>
    </citation>
    <scope>NUCLEOTIDE SEQUENCE [LARGE SCALE GENOMIC DNA]</scope>
    <source>
        <strain evidence="12 13">AF16</strain>
    </source>
</reference>
<dbReference type="PANTHER" id="PTHR11011:SF45">
    <property type="entry name" value="FATTY ACYL-COA REDUCTASE CG8306-RELATED"/>
    <property type="match status" value="1"/>
</dbReference>
<comment type="function">
    <text evidence="9">Catalyzes the reduction of fatty acyl-CoA to fatty alcohols.</text>
</comment>
<evidence type="ECO:0000256" key="7">
    <source>
        <dbReference type="ARBA" id="ARBA00023136"/>
    </source>
</evidence>
<gene>
    <name evidence="14" type="primary">fard-1</name>
    <name evidence="12" type="synonym">Cbr-fard-1</name>
    <name evidence="14" type="ORF">CBG02021</name>
    <name evidence="12" type="ORF">CBG_02021</name>
</gene>
<feature type="domain" description="Fatty acyl-CoA reductase C-terminal" evidence="10">
    <location>
        <begin position="377"/>
        <end position="468"/>
    </location>
</feature>
<dbReference type="InterPro" id="IPR036291">
    <property type="entry name" value="NAD(P)-bd_dom_sf"/>
</dbReference>
<dbReference type="GO" id="GO:0016020">
    <property type="term" value="C:membrane"/>
    <property type="evidence" value="ECO:0007669"/>
    <property type="project" value="UniProtKB-SubCell"/>
</dbReference>
<evidence type="ECO:0000256" key="5">
    <source>
        <dbReference type="ARBA" id="ARBA00022989"/>
    </source>
</evidence>
<comment type="catalytic activity">
    <reaction evidence="8 9">
        <text>a long-chain fatty acyl-CoA + 2 NADPH + 2 H(+) = a long-chain primary fatty alcohol + 2 NADP(+) + CoA</text>
        <dbReference type="Rhea" id="RHEA:52716"/>
        <dbReference type="ChEBI" id="CHEBI:15378"/>
        <dbReference type="ChEBI" id="CHEBI:57287"/>
        <dbReference type="ChEBI" id="CHEBI:57783"/>
        <dbReference type="ChEBI" id="CHEBI:58349"/>
        <dbReference type="ChEBI" id="CHEBI:77396"/>
        <dbReference type="ChEBI" id="CHEBI:83139"/>
        <dbReference type="EC" id="1.2.1.84"/>
    </reaction>
</comment>
<comment type="similarity">
    <text evidence="2 9">Belongs to the fatty acyl-CoA reductase family.</text>
</comment>
<dbReference type="HOGENOM" id="CLU_024661_0_2_1"/>
<dbReference type="EMBL" id="HE601451">
    <property type="protein sequence ID" value="CAP23198.2"/>
    <property type="molecule type" value="Genomic_DNA"/>
</dbReference>
<keyword evidence="5" id="KW-1133">Transmembrane helix</keyword>
<dbReference type="GO" id="GO:0005777">
    <property type="term" value="C:peroxisome"/>
    <property type="evidence" value="ECO:0000318"/>
    <property type="project" value="GO_Central"/>
</dbReference>
<accession>A8WRU0</accession>
<dbReference type="EC" id="1.2.1.84" evidence="9"/>
<dbReference type="InterPro" id="IPR013120">
    <property type="entry name" value="FAR_NAD-bd"/>
</dbReference>
<dbReference type="STRING" id="6238.A8WRU0"/>
<keyword evidence="7" id="KW-0472">Membrane</keyword>
<evidence type="ECO:0000256" key="2">
    <source>
        <dbReference type="ARBA" id="ARBA00005928"/>
    </source>
</evidence>
<evidence type="ECO:0000313" key="13">
    <source>
        <dbReference type="Proteomes" id="UP000008549"/>
    </source>
</evidence>
<dbReference type="CDD" id="cd09071">
    <property type="entry name" value="FAR_C"/>
    <property type="match status" value="1"/>
</dbReference>
<evidence type="ECO:0000256" key="8">
    <source>
        <dbReference type="ARBA" id="ARBA00052530"/>
    </source>
</evidence>
<comment type="subcellular location">
    <subcellularLocation>
        <location evidence="1">Membrane</location>
        <topology evidence="1">Multi-pass membrane protein</topology>
    </subcellularLocation>
</comment>
<evidence type="ECO:0000256" key="6">
    <source>
        <dbReference type="ARBA" id="ARBA00023098"/>
    </source>
</evidence>
<dbReference type="InterPro" id="IPR026055">
    <property type="entry name" value="FAR"/>
</dbReference>
<dbReference type="FunCoup" id="A8WRU0">
    <property type="interactions" value="1365"/>
</dbReference>
<dbReference type="GO" id="GO:0080019">
    <property type="term" value="F:alcohol-forming very long-chain fatty acyl-CoA reductase activity"/>
    <property type="evidence" value="ECO:0000318"/>
    <property type="project" value="GO_Central"/>
</dbReference>
<dbReference type="OMA" id="VWKMIET"/>
<organism evidence="12 13">
    <name type="scientific">Caenorhabditis briggsae</name>
    <dbReference type="NCBI Taxonomy" id="6238"/>
    <lineage>
        <taxon>Eukaryota</taxon>
        <taxon>Metazoa</taxon>
        <taxon>Ecdysozoa</taxon>
        <taxon>Nematoda</taxon>
        <taxon>Chromadorea</taxon>
        <taxon>Rhabditida</taxon>
        <taxon>Rhabditina</taxon>
        <taxon>Rhabditomorpha</taxon>
        <taxon>Rhabditoidea</taxon>
        <taxon>Rhabditidae</taxon>
        <taxon>Peloderinae</taxon>
        <taxon>Caenorhabditis</taxon>
    </lineage>
</organism>
<protein>
    <recommendedName>
        <fullName evidence="9">Fatty acyl-CoA reductase</fullName>
        <ecNumber evidence="9">1.2.1.84</ecNumber>
    </recommendedName>
</protein>
<proteinExistence type="inferred from homology"/>
<dbReference type="InParanoid" id="A8WRU0"/>
<evidence type="ECO:0000256" key="4">
    <source>
        <dbReference type="ARBA" id="ARBA00022692"/>
    </source>
</evidence>
<keyword evidence="3 9" id="KW-0444">Lipid biosynthesis</keyword>
<evidence type="ECO:0000256" key="1">
    <source>
        <dbReference type="ARBA" id="ARBA00004141"/>
    </source>
</evidence>
<keyword evidence="13" id="KW-1185">Reference proteome</keyword>
<dbReference type="PANTHER" id="PTHR11011">
    <property type="entry name" value="MALE STERILITY PROTEIN 2-RELATED"/>
    <property type="match status" value="1"/>
</dbReference>
<feature type="domain" description="Thioester reductase (TE)" evidence="11">
    <location>
        <begin position="16"/>
        <end position="305"/>
    </location>
</feature>
<dbReference type="AlphaFoldDB" id="A8WRU0"/>
<dbReference type="Pfam" id="PF07993">
    <property type="entry name" value="NAD_binding_4"/>
    <property type="match status" value="1"/>
</dbReference>
<keyword evidence="9" id="KW-0560">Oxidoreductase</keyword>
<dbReference type="GO" id="GO:0102965">
    <property type="term" value="F:alcohol-forming long-chain fatty acyl-CoA reductase activity"/>
    <property type="evidence" value="ECO:0007669"/>
    <property type="project" value="UniProtKB-EC"/>
</dbReference>
<name>A8WRU0_CAEBR</name>
<reference evidence="12 13" key="1">
    <citation type="journal article" date="2003" name="PLoS Biol.">
        <title>The genome sequence of Caenorhabditis briggsae: a platform for comparative genomics.</title>
        <authorList>
            <person name="Stein L.D."/>
            <person name="Bao Z."/>
            <person name="Blasiar D."/>
            <person name="Blumenthal T."/>
            <person name="Brent M.R."/>
            <person name="Chen N."/>
            <person name="Chinwalla A."/>
            <person name="Clarke L."/>
            <person name="Clee C."/>
            <person name="Coghlan A."/>
            <person name="Coulson A."/>
            <person name="D'Eustachio P."/>
            <person name="Fitch D.H."/>
            <person name="Fulton L.A."/>
            <person name="Fulton R.E."/>
            <person name="Griffiths-Jones S."/>
            <person name="Harris T.W."/>
            <person name="Hillier L.W."/>
            <person name="Kamath R."/>
            <person name="Kuwabara P.E."/>
            <person name="Mardis E.R."/>
            <person name="Marra M.A."/>
            <person name="Miner T.L."/>
            <person name="Minx P."/>
            <person name="Mullikin J.C."/>
            <person name="Plumb R.W."/>
            <person name="Rogers J."/>
            <person name="Schein J.E."/>
            <person name="Sohrmann M."/>
            <person name="Spieth J."/>
            <person name="Stajich J.E."/>
            <person name="Wei C."/>
            <person name="Willey D."/>
            <person name="Wilson R.K."/>
            <person name="Durbin R."/>
            <person name="Waterston R.H."/>
        </authorList>
    </citation>
    <scope>NUCLEOTIDE SEQUENCE [LARGE SCALE GENOMIC DNA]</scope>
    <source>
        <strain evidence="12 13">AF16</strain>
    </source>
</reference>
<dbReference type="CDD" id="cd05236">
    <property type="entry name" value="FAR-N_SDR_e"/>
    <property type="match status" value="1"/>
</dbReference>
<dbReference type="FunFam" id="3.40.50.720:FF:000143">
    <property type="entry name" value="Fatty acyl-CoA reductase"/>
    <property type="match status" value="1"/>
</dbReference>
<dbReference type="Gene3D" id="3.40.50.720">
    <property type="entry name" value="NAD(P)-binding Rossmann-like Domain"/>
    <property type="match status" value="1"/>
</dbReference>
<dbReference type="Pfam" id="PF03015">
    <property type="entry name" value="Sterile"/>
    <property type="match status" value="1"/>
</dbReference>
<dbReference type="Proteomes" id="UP000008549">
    <property type="component" value="Unassembled WGS sequence"/>
</dbReference>
<dbReference type="GO" id="GO:0035336">
    <property type="term" value="P:long-chain fatty-acyl-CoA metabolic process"/>
    <property type="evidence" value="ECO:0000318"/>
    <property type="project" value="GO_Central"/>
</dbReference>
<evidence type="ECO:0000259" key="10">
    <source>
        <dbReference type="Pfam" id="PF03015"/>
    </source>
</evidence>
<dbReference type="eggNOG" id="KOG1221">
    <property type="taxonomic scope" value="Eukaryota"/>
</dbReference>
<evidence type="ECO:0000256" key="3">
    <source>
        <dbReference type="ARBA" id="ARBA00022516"/>
    </source>
</evidence>
<dbReference type="SUPFAM" id="SSF51735">
    <property type="entry name" value="NAD(P)-binding Rossmann-fold domains"/>
    <property type="match status" value="1"/>
</dbReference>